<evidence type="ECO:0000313" key="11">
    <source>
        <dbReference type="EMBL" id="CAE0536444.1"/>
    </source>
</evidence>
<keyword evidence="3" id="KW-0677">Repeat</keyword>
<evidence type="ECO:0000256" key="1">
    <source>
        <dbReference type="ARBA" id="ARBA00022679"/>
    </source>
</evidence>
<dbReference type="GO" id="GO:0004842">
    <property type="term" value="F:ubiquitin-protein transferase activity"/>
    <property type="evidence" value="ECO:0007669"/>
    <property type="project" value="InterPro"/>
</dbReference>
<dbReference type="SMART" id="SM00184">
    <property type="entry name" value="RING"/>
    <property type="match status" value="2"/>
</dbReference>
<organism evidence="11">
    <name type="scientific">Emiliania huxleyi</name>
    <name type="common">Coccolithophore</name>
    <name type="synonym">Pontosphaera huxleyi</name>
    <dbReference type="NCBI Taxonomy" id="2903"/>
    <lineage>
        <taxon>Eukaryota</taxon>
        <taxon>Haptista</taxon>
        <taxon>Haptophyta</taxon>
        <taxon>Prymnesiophyceae</taxon>
        <taxon>Isochrysidales</taxon>
        <taxon>Noelaerhabdaceae</taxon>
        <taxon>Emiliania</taxon>
    </lineage>
</organism>
<name>A0A7S3W5F6_EMIHU</name>
<feature type="region of interest" description="Disordered" evidence="8">
    <location>
        <begin position="368"/>
        <end position="414"/>
    </location>
</feature>
<evidence type="ECO:0000256" key="4">
    <source>
        <dbReference type="ARBA" id="ARBA00022771"/>
    </source>
</evidence>
<keyword evidence="4 7" id="KW-0863">Zinc-finger</keyword>
<dbReference type="PROSITE" id="PS51873">
    <property type="entry name" value="TRIAD"/>
    <property type="match status" value="1"/>
</dbReference>
<dbReference type="InterPro" id="IPR001841">
    <property type="entry name" value="Znf_RING"/>
</dbReference>
<evidence type="ECO:0000259" key="10">
    <source>
        <dbReference type="PROSITE" id="PS51873"/>
    </source>
</evidence>
<evidence type="ECO:0000256" key="7">
    <source>
        <dbReference type="PROSITE-ProRule" id="PRU00175"/>
    </source>
</evidence>
<gene>
    <name evidence="11" type="ORF">EHUX00137_LOCUS8982</name>
</gene>
<protein>
    <recommendedName>
        <fullName evidence="12">RING-type domain-containing protein</fullName>
    </recommendedName>
</protein>
<keyword evidence="2" id="KW-0479">Metal-binding</keyword>
<evidence type="ECO:0000256" key="6">
    <source>
        <dbReference type="ARBA" id="ARBA00022833"/>
    </source>
</evidence>
<evidence type="ECO:0000256" key="2">
    <source>
        <dbReference type="ARBA" id="ARBA00022723"/>
    </source>
</evidence>
<evidence type="ECO:0000259" key="9">
    <source>
        <dbReference type="PROSITE" id="PS50089"/>
    </source>
</evidence>
<evidence type="ECO:0008006" key="12">
    <source>
        <dbReference type="Google" id="ProtNLM"/>
    </source>
</evidence>
<dbReference type="InterPro" id="IPR013083">
    <property type="entry name" value="Znf_RING/FYVE/PHD"/>
</dbReference>
<accession>A0A7S3W5F6</accession>
<dbReference type="InterPro" id="IPR031127">
    <property type="entry name" value="E3_UB_ligase_RBR"/>
</dbReference>
<keyword evidence="6" id="KW-0862">Zinc</keyword>
<dbReference type="SUPFAM" id="SSF57850">
    <property type="entry name" value="RING/U-box"/>
    <property type="match status" value="2"/>
</dbReference>
<dbReference type="InterPro" id="IPR044066">
    <property type="entry name" value="TRIAD_supradom"/>
</dbReference>
<keyword evidence="1" id="KW-0808">Transferase</keyword>
<proteinExistence type="predicted"/>
<dbReference type="Gene3D" id="1.20.120.1750">
    <property type="match status" value="1"/>
</dbReference>
<evidence type="ECO:0000256" key="5">
    <source>
        <dbReference type="ARBA" id="ARBA00022786"/>
    </source>
</evidence>
<evidence type="ECO:0000256" key="8">
    <source>
        <dbReference type="SAM" id="MobiDB-lite"/>
    </source>
</evidence>
<dbReference type="GO" id="GO:0016567">
    <property type="term" value="P:protein ubiquitination"/>
    <property type="evidence" value="ECO:0007669"/>
    <property type="project" value="InterPro"/>
</dbReference>
<keyword evidence="5" id="KW-0833">Ubl conjugation pathway</keyword>
<dbReference type="Gene3D" id="3.30.40.10">
    <property type="entry name" value="Zinc/RING finger domain, C3HC4 (zinc finger)"/>
    <property type="match status" value="1"/>
</dbReference>
<dbReference type="GO" id="GO:0008270">
    <property type="term" value="F:zinc ion binding"/>
    <property type="evidence" value="ECO:0007669"/>
    <property type="project" value="UniProtKB-KW"/>
</dbReference>
<dbReference type="AlphaFoldDB" id="A0A7S3W5F6"/>
<dbReference type="PANTHER" id="PTHR11685">
    <property type="entry name" value="RBR FAMILY RING FINGER AND IBR DOMAIN-CONTAINING"/>
    <property type="match status" value="1"/>
</dbReference>
<reference evidence="11" key="1">
    <citation type="submission" date="2021-01" db="EMBL/GenBank/DDBJ databases">
        <authorList>
            <person name="Corre E."/>
            <person name="Pelletier E."/>
            <person name="Niang G."/>
            <person name="Scheremetjew M."/>
            <person name="Finn R."/>
            <person name="Kale V."/>
            <person name="Holt S."/>
            <person name="Cochrane G."/>
            <person name="Meng A."/>
            <person name="Brown T."/>
            <person name="Cohen L."/>
        </authorList>
    </citation>
    <scope>NUCLEOTIDE SEQUENCE</scope>
    <source>
        <strain evidence="11">379</strain>
    </source>
</reference>
<dbReference type="EMBL" id="HBIR01012312">
    <property type="protein sequence ID" value="CAE0536444.1"/>
    <property type="molecule type" value="Transcribed_RNA"/>
</dbReference>
<feature type="domain" description="RING-type" evidence="10">
    <location>
        <begin position="57"/>
        <end position="346"/>
    </location>
</feature>
<evidence type="ECO:0000256" key="3">
    <source>
        <dbReference type="ARBA" id="ARBA00022737"/>
    </source>
</evidence>
<feature type="domain" description="RING-type" evidence="9">
    <location>
        <begin position="61"/>
        <end position="127"/>
    </location>
</feature>
<dbReference type="Pfam" id="PF22191">
    <property type="entry name" value="IBR_1"/>
    <property type="match status" value="1"/>
</dbReference>
<dbReference type="PROSITE" id="PS50089">
    <property type="entry name" value="ZF_RING_2"/>
    <property type="match status" value="1"/>
</dbReference>
<sequence length="414" mass="43739">MSDGRLAPSARQLGSLAGSRTWKAWAGRSTGGDSFAVGDLTAGLGLALRRLGRRRLGHRCCPICYDEREDGDDDWHLLWCGCAACGTCMRRWAQTALSDRQGAAVPAVSRSTSFIERLVALTCPVCTAPLRPADAVDVLARDASLLQAFDKLLRDAALRGAPDYRPCPRAGCSGGGFVDWRCVSSVTLARRSRASAVGLLLLAAGVTVGRCAALTDLAAARALALLCAVAPASALLALAAVRCGNAARSLVPLSVECPECGGGFQLPTTDAVADAAAGGGDAAWVRENTRPCPRCAAPILKAGGCNHITCGACRTRFCWACMRPGARHLAPNLEQPRVIWGHLAARRPVHALRLRAWRPVRQRLAVAARARHRRQRDGEARPGRGITGLRRRRSRCGGGGGRRSGRHTGPAGCE</sequence>